<dbReference type="GO" id="GO:0003755">
    <property type="term" value="F:peptidyl-prolyl cis-trans isomerase activity"/>
    <property type="evidence" value="ECO:0007669"/>
    <property type="project" value="UniProtKB-KW"/>
</dbReference>
<dbReference type="InterPro" id="IPR027304">
    <property type="entry name" value="Trigger_fact/SurA_dom_sf"/>
</dbReference>
<dbReference type="Pfam" id="PF00639">
    <property type="entry name" value="Rotamase"/>
    <property type="match status" value="1"/>
</dbReference>
<dbReference type="PROSITE" id="PS51257">
    <property type="entry name" value="PROKAR_LIPOPROTEIN"/>
    <property type="match status" value="1"/>
</dbReference>
<protein>
    <submittedName>
        <fullName evidence="3">Peptidylprolyl isomerase</fullName>
    </submittedName>
</protein>
<dbReference type="RefSeq" id="WP_200311239.1">
    <property type="nucleotide sequence ID" value="NZ_JAENIM010000039.1"/>
</dbReference>
<dbReference type="SUPFAM" id="SSF54534">
    <property type="entry name" value="FKBP-like"/>
    <property type="match status" value="1"/>
</dbReference>
<dbReference type="Gene3D" id="3.10.50.40">
    <property type="match status" value="1"/>
</dbReference>
<proteinExistence type="predicted"/>
<keyword evidence="1" id="KW-0697">Rotamase</keyword>
<keyword evidence="4" id="KW-1185">Reference proteome</keyword>
<dbReference type="PANTHER" id="PTHR47245:SF2">
    <property type="entry name" value="PEPTIDYL-PROLYL CIS-TRANS ISOMERASE HP_0175-RELATED"/>
    <property type="match status" value="1"/>
</dbReference>
<keyword evidence="1 3" id="KW-0413">Isomerase</keyword>
<evidence type="ECO:0000256" key="1">
    <source>
        <dbReference type="PROSITE-ProRule" id="PRU00278"/>
    </source>
</evidence>
<evidence type="ECO:0000313" key="3">
    <source>
        <dbReference type="EMBL" id="MBK1791226.1"/>
    </source>
</evidence>
<dbReference type="SUPFAM" id="SSF109998">
    <property type="entry name" value="Triger factor/SurA peptide-binding domain-like"/>
    <property type="match status" value="1"/>
</dbReference>
<dbReference type="InterPro" id="IPR050245">
    <property type="entry name" value="PrsA_foldase"/>
</dbReference>
<dbReference type="AlphaFoldDB" id="A0A8J7MDH6"/>
<gene>
    <name evidence="3" type="ORF">JIN82_08685</name>
</gene>
<reference evidence="3" key="1">
    <citation type="submission" date="2021-01" db="EMBL/GenBank/DDBJ databases">
        <title>Modified the classification status of verrucomicrobia.</title>
        <authorList>
            <person name="Feng X."/>
        </authorList>
    </citation>
    <scope>NUCLEOTIDE SEQUENCE</scope>
    <source>
        <strain evidence="3">_KCTC 22039</strain>
    </source>
</reference>
<evidence type="ECO:0000313" key="4">
    <source>
        <dbReference type="Proteomes" id="UP000624703"/>
    </source>
</evidence>
<dbReference type="PROSITE" id="PS50198">
    <property type="entry name" value="PPIC_PPIASE_2"/>
    <property type="match status" value="1"/>
</dbReference>
<dbReference type="Proteomes" id="UP000624703">
    <property type="component" value="Unassembled WGS sequence"/>
</dbReference>
<name>A0A8J7MDH6_9BACT</name>
<dbReference type="InterPro" id="IPR046357">
    <property type="entry name" value="PPIase_dom_sf"/>
</dbReference>
<feature type="domain" description="PpiC" evidence="2">
    <location>
        <begin position="157"/>
        <end position="268"/>
    </location>
</feature>
<comment type="caution">
    <text evidence="3">The sequence shown here is derived from an EMBL/GenBank/DDBJ whole genome shotgun (WGS) entry which is preliminary data.</text>
</comment>
<dbReference type="InterPro" id="IPR000297">
    <property type="entry name" value="PPIase_PpiC"/>
</dbReference>
<dbReference type="PANTHER" id="PTHR47245">
    <property type="entry name" value="PEPTIDYLPROLYL ISOMERASE"/>
    <property type="match status" value="1"/>
</dbReference>
<organism evidence="3 4">
    <name type="scientific">Persicirhabdus sediminis</name>
    <dbReference type="NCBI Taxonomy" id="454144"/>
    <lineage>
        <taxon>Bacteria</taxon>
        <taxon>Pseudomonadati</taxon>
        <taxon>Verrucomicrobiota</taxon>
        <taxon>Verrucomicrobiia</taxon>
        <taxon>Verrucomicrobiales</taxon>
        <taxon>Verrucomicrobiaceae</taxon>
        <taxon>Persicirhabdus</taxon>
    </lineage>
</organism>
<sequence length="342" mass="38366">MNPSKQNWIKHRRATAWSACGLAGVLLSLLATSCKREPSAESDASSVSDPPIAITIGEREVSLFELQAELDHLQSRQHPISRNREVFIESTVERLIAVEKAKELGLHQDPELRRQWENLLIGKLKREAIQRALDDVSVDELELETYYNENLDRYTQAGQVHLAMLYLSVPTSADDSQRESIYSKMAEARELALSLPADTHGFGSMAMKYSEEATSRFKGGDIGWLKQGLSQYRWPNEVIESAFKSADVDSLSDIISCADGYYLLKKIDSRDPIVRPLNRQLAHSLESELLKQKRQARQEEISASWAVEYSPTLNDETISKLKFASQPSAASQMAAQPFPAAK</sequence>
<dbReference type="EMBL" id="JAENIM010000039">
    <property type="protein sequence ID" value="MBK1791226.1"/>
    <property type="molecule type" value="Genomic_DNA"/>
</dbReference>
<evidence type="ECO:0000259" key="2">
    <source>
        <dbReference type="PROSITE" id="PS50198"/>
    </source>
</evidence>
<accession>A0A8J7MDH6</accession>